<organism evidence="4 5">
    <name type="scientific">Flemingia macrophylla</name>
    <dbReference type="NCBI Taxonomy" id="520843"/>
    <lineage>
        <taxon>Eukaryota</taxon>
        <taxon>Viridiplantae</taxon>
        <taxon>Streptophyta</taxon>
        <taxon>Embryophyta</taxon>
        <taxon>Tracheophyta</taxon>
        <taxon>Spermatophyta</taxon>
        <taxon>Magnoliopsida</taxon>
        <taxon>eudicotyledons</taxon>
        <taxon>Gunneridae</taxon>
        <taxon>Pentapetalae</taxon>
        <taxon>rosids</taxon>
        <taxon>fabids</taxon>
        <taxon>Fabales</taxon>
        <taxon>Fabaceae</taxon>
        <taxon>Papilionoideae</taxon>
        <taxon>50 kb inversion clade</taxon>
        <taxon>NPAAA clade</taxon>
        <taxon>indigoferoid/millettioid clade</taxon>
        <taxon>Phaseoleae</taxon>
        <taxon>Flemingia</taxon>
    </lineage>
</organism>
<feature type="repeat" description="RCC1" evidence="2">
    <location>
        <begin position="444"/>
        <end position="495"/>
    </location>
</feature>
<dbReference type="SUPFAM" id="SSF50985">
    <property type="entry name" value="RCC1/BLIP-II"/>
    <property type="match status" value="1"/>
</dbReference>
<gene>
    <name evidence="4" type="ORF">Fmac_011007</name>
</gene>
<comment type="caution">
    <text evidence="4">The sequence shown here is derived from an EMBL/GenBank/DDBJ whole genome shotgun (WGS) entry which is preliminary data.</text>
</comment>
<dbReference type="Proteomes" id="UP001603857">
    <property type="component" value="Unassembled WGS sequence"/>
</dbReference>
<evidence type="ECO:0000256" key="1">
    <source>
        <dbReference type="ARBA" id="ARBA00022737"/>
    </source>
</evidence>
<evidence type="ECO:0000313" key="4">
    <source>
        <dbReference type="EMBL" id="KAL2336561.1"/>
    </source>
</evidence>
<dbReference type="PROSITE" id="PS00626">
    <property type="entry name" value="RCC1_2"/>
    <property type="match status" value="3"/>
</dbReference>
<accession>A0ABD1ML75</accession>
<dbReference type="PRINTS" id="PR00633">
    <property type="entry name" value="RCCNDNSATION"/>
</dbReference>
<proteinExistence type="predicted"/>
<feature type="region of interest" description="Disordered" evidence="3">
    <location>
        <begin position="279"/>
        <end position="303"/>
    </location>
</feature>
<keyword evidence="1" id="KW-0677">Repeat</keyword>
<dbReference type="InterPro" id="IPR000408">
    <property type="entry name" value="Reg_chr_condens"/>
</dbReference>
<dbReference type="AlphaFoldDB" id="A0ABD1ML75"/>
<dbReference type="PANTHER" id="PTHR22870:SF413">
    <property type="entry name" value="REGULATOR OF CHROMOSOME CONDENSATION (RCC1) FAMILY PROTEIN"/>
    <property type="match status" value="1"/>
</dbReference>
<dbReference type="InterPro" id="IPR051210">
    <property type="entry name" value="Ub_ligase/GEF_domain"/>
</dbReference>
<name>A0ABD1ML75_9FABA</name>
<feature type="compositionally biased region" description="Low complexity" evidence="3">
    <location>
        <begin position="288"/>
        <end position="299"/>
    </location>
</feature>
<reference evidence="4 5" key="1">
    <citation type="submission" date="2024-08" db="EMBL/GenBank/DDBJ databases">
        <title>Insights into the chromosomal genome structure of Flemingia macrophylla.</title>
        <authorList>
            <person name="Ding Y."/>
            <person name="Zhao Y."/>
            <person name="Bi W."/>
            <person name="Wu M."/>
            <person name="Zhao G."/>
            <person name="Gong Y."/>
            <person name="Li W."/>
            <person name="Zhang P."/>
        </authorList>
    </citation>
    <scope>NUCLEOTIDE SEQUENCE [LARGE SCALE GENOMIC DNA]</scope>
    <source>
        <strain evidence="4">DYQJB</strain>
        <tissue evidence="4">Leaf</tissue>
    </source>
</reference>
<dbReference type="EMBL" id="JBGMDY010000004">
    <property type="protein sequence ID" value="KAL2336561.1"/>
    <property type="molecule type" value="Genomic_DNA"/>
</dbReference>
<dbReference type="PROSITE" id="PS50012">
    <property type="entry name" value="RCC1_3"/>
    <property type="match status" value="3"/>
</dbReference>
<dbReference type="PANTHER" id="PTHR22870">
    <property type="entry name" value="REGULATOR OF CHROMOSOME CONDENSATION"/>
    <property type="match status" value="1"/>
</dbReference>
<evidence type="ECO:0000256" key="2">
    <source>
        <dbReference type="PROSITE-ProRule" id="PRU00235"/>
    </source>
</evidence>
<feature type="repeat" description="RCC1" evidence="2">
    <location>
        <begin position="366"/>
        <end position="443"/>
    </location>
</feature>
<dbReference type="Gene3D" id="2.130.10.30">
    <property type="entry name" value="Regulator of chromosome condensation 1/beta-lactamase-inhibitor protein II"/>
    <property type="match status" value="2"/>
</dbReference>
<dbReference type="Pfam" id="PF00415">
    <property type="entry name" value="RCC1"/>
    <property type="match status" value="2"/>
</dbReference>
<evidence type="ECO:0000256" key="3">
    <source>
        <dbReference type="SAM" id="MobiDB-lite"/>
    </source>
</evidence>
<sequence>MWSPPFSRNFLARTPVSEIRACVPDRSTCPDLHVIIRRGARYDLVIDTLSSQRGFRGRVLELCPVVYRIGASVAMGENEGAKVVDEECSERMVYMWGYLPGASPEKSPILSPAPVRFSDPSLAGDSWKDVCGGGCGFAMAISEKGKLITWGSADDENQSYLISGKHGEIAGHFQLPTEAVVVKAAAGWAHCASVTGALVLSHDLGVEHLACRSIVIEVAPWGYPVRQWPIKCFAKEYTASCTEEGEVYAWGWKECVPSGKVITDFITVGSLQKDVAGKQSSSIAEQGSPQSSNTSSGSDSHLDNKKVVDEVVKRRKISFSRQDSDSQASGDEFFSVSPSIVTLGNGVKITSVAVGGRHTLALSDVGQVWGWGYGGEGQLGLGSRIKMVSSPHLIPCIESASGKDKSSAFHQGSSAGAQGSNVPGSYVMEIACGGRHSVVITDAGALLTFGWGLYGQCGHGNNADQLRPTLVPSLLGTKVEKIAAGLWHTLCVSVNGHIFAFGGNQFGQLGTGSDQPEEHFKALSSTLPVTLQPSQARAMPLLVLAQSSGKRHGLKKTSPRQLDASRFENKHSRIVSCGARHSALLTDDGCLFTWGWNKYGQEIPMTETYLVKFLLVVAGQEMLPVAGGIRCCWLIKPSDSIGLLASWWSYSFDRVTDQSTFH</sequence>
<feature type="repeat" description="RCC1" evidence="2">
    <location>
        <begin position="496"/>
        <end position="588"/>
    </location>
</feature>
<evidence type="ECO:0000313" key="5">
    <source>
        <dbReference type="Proteomes" id="UP001603857"/>
    </source>
</evidence>
<evidence type="ECO:0008006" key="6">
    <source>
        <dbReference type="Google" id="ProtNLM"/>
    </source>
</evidence>
<dbReference type="InterPro" id="IPR009091">
    <property type="entry name" value="RCC1/BLIP-II"/>
</dbReference>
<dbReference type="Pfam" id="PF13540">
    <property type="entry name" value="RCC1_2"/>
    <property type="match status" value="2"/>
</dbReference>
<keyword evidence="5" id="KW-1185">Reference proteome</keyword>
<protein>
    <recommendedName>
        <fullName evidence="6">Ultraviolet-B receptor UVR8</fullName>
    </recommendedName>
</protein>